<feature type="transmembrane region" description="Helical" evidence="1">
    <location>
        <begin position="293"/>
        <end position="314"/>
    </location>
</feature>
<feature type="domain" description="Acyltransferase 3" evidence="2">
    <location>
        <begin position="13"/>
        <end position="375"/>
    </location>
</feature>
<dbReference type="Proteomes" id="UP000554837">
    <property type="component" value="Unassembled WGS sequence"/>
</dbReference>
<keyword evidence="1" id="KW-0812">Transmembrane</keyword>
<feature type="transmembrane region" description="Helical" evidence="1">
    <location>
        <begin position="165"/>
        <end position="185"/>
    </location>
</feature>
<feature type="transmembrane region" description="Helical" evidence="1">
    <location>
        <begin position="326"/>
        <end position="348"/>
    </location>
</feature>
<feature type="transmembrane region" description="Helical" evidence="1">
    <location>
        <begin position="12"/>
        <end position="36"/>
    </location>
</feature>
<comment type="caution">
    <text evidence="3">The sequence shown here is derived from an EMBL/GenBank/DDBJ whole genome shotgun (WGS) entry which is preliminary data.</text>
</comment>
<feature type="transmembrane region" description="Helical" evidence="1">
    <location>
        <begin position="97"/>
        <end position="115"/>
    </location>
</feature>
<evidence type="ECO:0000313" key="4">
    <source>
        <dbReference type="Proteomes" id="UP000554837"/>
    </source>
</evidence>
<protein>
    <submittedName>
        <fullName evidence="3">Peptidoglycan/LPS O-acetylase OafA/YrhL</fullName>
    </submittedName>
</protein>
<dbReference type="RefSeq" id="WP_138856116.1">
    <property type="nucleotide sequence ID" value="NZ_CP040709.1"/>
</dbReference>
<dbReference type="OrthoDB" id="9809782at2"/>
<keyword evidence="1" id="KW-1133">Transmembrane helix</keyword>
<feature type="transmembrane region" description="Helical" evidence="1">
    <location>
        <begin position="197"/>
        <end position="215"/>
    </location>
</feature>
<dbReference type="InterPro" id="IPR002656">
    <property type="entry name" value="Acyl_transf_3_dom"/>
</dbReference>
<evidence type="ECO:0000256" key="1">
    <source>
        <dbReference type="SAM" id="Phobius"/>
    </source>
</evidence>
<reference evidence="3 4" key="1">
    <citation type="submission" date="2020-08" db="EMBL/GenBank/DDBJ databases">
        <title>Genomic Encyclopedia of Type Strains, Phase IV (KMG-IV): sequencing the most valuable type-strain genomes for metagenomic binning, comparative biology and taxonomic classification.</title>
        <authorList>
            <person name="Goeker M."/>
        </authorList>
    </citation>
    <scope>NUCLEOTIDE SEQUENCE [LARGE SCALE GENOMIC DNA]</scope>
    <source>
        <strain evidence="3 4">DSM 23958</strain>
    </source>
</reference>
<proteinExistence type="predicted"/>
<feature type="transmembrane region" description="Helical" evidence="1">
    <location>
        <begin position="56"/>
        <end position="76"/>
    </location>
</feature>
<evidence type="ECO:0000259" key="2">
    <source>
        <dbReference type="Pfam" id="PF01757"/>
    </source>
</evidence>
<evidence type="ECO:0000313" key="3">
    <source>
        <dbReference type="EMBL" id="MBB5205876.1"/>
    </source>
</evidence>
<keyword evidence="4" id="KW-1185">Reference proteome</keyword>
<dbReference type="AlphaFoldDB" id="A0A840SA42"/>
<keyword evidence="1" id="KW-0472">Membrane</keyword>
<accession>A0A840SA42</accession>
<dbReference type="InterPro" id="IPR050623">
    <property type="entry name" value="Glucan_succinyl_AcylTrfase"/>
</dbReference>
<dbReference type="GO" id="GO:0016747">
    <property type="term" value="F:acyltransferase activity, transferring groups other than amino-acyl groups"/>
    <property type="evidence" value="ECO:0007669"/>
    <property type="project" value="InterPro"/>
</dbReference>
<gene>
    <name evidence="3" type="ORF">HNQ51_003207</name>
</gene>
<dbReference type="Pfam" id="PF01757">
    <property type="entry name" value="Acyl_transf_3"/>
    <property type="match status" value="1"/>
</dbReference>
<name>A0A840SA42_9BURK</name>
<dbReference type="PANTHER" id="PTHR36927:SF3">
    <property type="entry name" value="GLUCANS BIOSYNTHESIS PROTEIN C"/>
    <property type="match status" value="1"/>
</dbReference>
<feature type="transmembrane region" description="Helical" evidence="1">
    <location>
        <begin position="263"/>
        <end position="281"/>
    </location>
</feature>
<feature type="transmembrane region" description="Helical" evidence="1">
    <location>
        <begin position="360"/>
        <end position="378"/>
    </location>
</feature>
<dbReference type="PANTHER" id="PTHR36927">
    <property type="entry name" value="BLR4337 PROTEIN"/>
    <property type="match status" value="1"/>
</dbReference>
<organism evidence="3 4">
    <name type="scientific">Inhella inkyongensis</name>
    <dbReference type="NCBI Taxonomy" id="392593"/>
    <lineage>
        <taxon>Bacteria</taxon>
        <taxon>Pseudomonadati</taxon>
        <taxon>Pseudomonadota</taxon>
        <taxon>Betaproteobacteria</taxon>
        <taxon>Burkholderiales</taxon>
        <taxon>Sphaerotilaceae</taxon>
        <taxon>Inhella</taxon>
    </lineage>
</organism>
<dbReference type="EMBL" id="JACHHO010000006">
    <property type="protein sequence ID" value="MBB5205876.1"/>
    <property type="molecule type" value="Genomic_DNA"/>
</dbReference>
<sequence>MTSSFPPPAARLAYLDGLRVVALLLLIPYHVGMYYVSWDWHVKSPLSAVVAPLVEPFMLLSSPWRLGLLFLVAGAASQILHARRGGWGLVRERSQRLLLPLVFGMLVIVPPQAYFELRTQAPQLLPSGGDYFAFWAAYLRGGPFCQAQECLTVPTWNHLWFLPYLWLYAVLAAAFSAVAACRAAGSEGPQRGARLPAWAWLLLPALPLMLFRWVLLPSFPSTHDLVSDFYNHAQYGYLFALGWLSRGVAAGLWEAALRWRWQCLGLAVLAWGLLVHYFQAYEALEPPAALRQLMRGVWCLMAWWAILAACGWAQRFFWRDGPVMRALAGAVFCVYVFHQTVIVGLTQVLAPAQLGAAQEALLLIALTFVVSGLAYLLLRGIPGLRACVGIQPKAPGRMKSSVPEGVLRK</sequence>
<feature type="transmembrane region" description="Helical" evidence="1">
    <location>
        <begin position="235"/>
        <end position="256"/>
    </location>
</feature>